<feature type="transmembrane region" description="Helical" evidence="2">
    <location>
        <begin position="6"/>
        <end position="32"/>
    </location>
</feature>
<reference evidence="4" key="1">
    <citation type="submission" date="2025-08" db="UniProtKB">
        <authorList>
            <consortium name="RefSeq"/>
        </authorList>
    </citation>
    <scope>IDENTIFICATION</scope>
    <source>
        <tissue evidence="4">Whole body</tissue>
    </source>
</reference>
<name>A0AAJ7N9P3_9HYME</name>
<dbReference type="Proteomes" id="UP000694925">
    <property type="component" value="Unplaced"/>
</dbReference>
<evidence type="ECO:0000256" key="2">
    <source>
        <dbReference type="SAM" id="Phobius"/>
    </source>
</evidence>
<dbReference type="Gene3D" id="1.10.287.1490">
    <property type="match status" value="1"/>
</dbReference>
<evidence type="ECO:0000313" key="3">
    <source>
        <dbReference type="Proteomes" id="UP000694925"/>
    </source>
</evidence>
<feature type="region of interest" description="Disordered" evidence="1">
    <location>
        <begin position="168"/>
        <end position="190"/>
    </location>
</feature>
<sequence length="190" mass="22421">MWHVLLSVCTFKIVCIFVFIVYCVVTFLLIVYKAQTEELKKYIVPQEKIVEIGFPIEIRDSVDDKLEVLTEKLTEKERALQKSQCEIKNAEKVLSDLENKTSSCRDRYRSLMMELKKDIRKTEDEVRTLQNQISNLSIRREALRTEVLKQQEDYQKMLNNFSKELENKKTQFSSGTEKSRHSRVSCFVLP</sequence>
<keyword evidence="2" id="KW-0472">Membrane</keyword>
<keyword evidence="2" id="KW-0812">Transmembrane</keyword>
<dbReference type="AlphaFoldDB" id="A0AAJ7N9P3"/>
<keyword evidence="2" id="KW-1133">Transmembrane helix</keyword>
<organism evidence="3 4">
    <name type="scientific">Ceratina calcarata</name>
    <dbReference type="NCBI Taxonomy" id="156304"/>
    <lineage>
        <taxon>Eukaryota</taxon>
        <taxon>Metazoa</taxon>
        <taxon>Ecdysozoa</taxon>
        <taxon>Arthropoda</taxon>
        <taxon>Hexapoda</taxon>
        <taxon>Insecta</taxon>
        <taxon>Pterygota</taxon>
        <taxon>Neoptera</taxon>
        <taxon>Endopterygota</taxon>
        <taxon>Hymenoptera</taxon>
        <taxon>Apocrita</taxon>
        <taxon>Aculeata</taxon>
        <taxon>Apoidea</taxon>
        <taxon>Anthophila</taxon>
        <taxon>Apidae</taxon>
        <taxon>Ceratina</taxon>
        <taxon>Zadontomerus</taxon>
    </lineage>
</organism>
<protein>
    <submittedName>
        <fullName evidence="4">Uncharacterized protein LOC108627683</fullName>
    </submittedName>
</protein>
<keyword evidence="3" id="KW-1185">Reference proteome</keyword>
<evidence type="ECO:0000313" key="4">
    <source>
        <dbReference type="RefSeq" id="XP_017884528.1"/>
    </source>
</evidence>
<evidence type="ECO:0000256" key="1">
    <source>
        <dbReference type="SAM" id="MobiDB-lite"/>
    </source>
</evidence>
<dbReference type="RefSeq" id="XP_017884528.1">
    <property type="nucleotide sequence ID" value="XM_018029039.2"/>
</dbReference>
<accession>A0AAJ7N9P3</accession>
<dbReference type="GeneID" id="108627683"/>
<proteinExistence type="predicted"/>
<gene>
    <name evidence="4" type="primary">LOC108627683</name>
</gene>
<dbReference type="KEGG" id="ccal:108627683"/>